<protein>
    <submittedName>
        <fullName evidence="2 3">Uncharacterized protein LOC136078100</fullName>
    </submittedName>
</protein>
<organism evidence="1 2">
    <name type="scientific">Hydra vulgaris</name>
    <name type="common">Hydra</name>
    <name type="synonym">Hydra attenuata</name>
    <dbReference type="NCBI Taxonomy" id="6087"/>
    <lineage>
        <taxon>Eukaryota</taxon>
        <taxon>Metazoa</taxon>
        <taxon>Cnidaria</taxon>
        <taxon>Hydrozoa</taxon>
        <taxon>Hydroidolina</taxon>
        <taxon>Anthoathecata</taxon>
        <taxon>Aplanulata</taxon>
        <taxon>Hydridae</taxon>
        <taxon>Hydra</taxon>
    </lineage>
</organism>
<evidence type="ECO:0000313" key="2">
    <source>
        <dbReference type="RefSeq" id="XP_065649021.1"/>
    </source>
</evidence>
<evidence type="ECO:0000313" key="3">
    <source>
        <dbReference type="RefSeq" id="XP_065649022.1"/>
    </source>
</evidence>
<dbReference type="RefSeq" id="XP_065649022.1">
    <property type="nucleotide sequence ID" value="XM_065792950.1"/>
</dbReference>
<dbReference type="RefSeq" id="XP_065649023.1">
    <property type="nucleotide sequence ID" value="XM_065792951.1"/>
</dbReference>
<dbReference type="GeneID" id="136078100"/>
<name>A0ABM4BJ09_HYDVU</name>
<dbReference type="Proteomes" id="UP001652625">
    <property type="component" value="Chromosome 03"/>
</dbReference>
<evidence type="ECO:0000313" key="4">
    <source>
        <dbReference type="RefSeq" id="XP_065649023.1"/>
    </source>
</evidence>
<accession>A0ABM4BJ09</accession>
<evidence type="ECO:0000313" key="1">
    <source>
        <dbReference type="Proteomes" id="UP001652625"/>
    </source>
</evidence>
<reference evidence="2 3" key="1">
    <citation type="submission" date="2025-05" db="UniProtKB">
        <authorList>
            <consortium name="RefSeq"/>
        </authorList>
    </citation>
    <scope>IDENTIFICATION</scope>
</reference>
<dbReference type="RefSeq" id="XP_065649021.1">
    <property type="nucleotide sequence ID" value="XM_065792949.1"/>
</dbReference>
<sequence>MNEEQMSVPEAVASLQKNVWAGIDNLPPLLFRLNKIYYIKLDARAIEVRDTTCFCDAVEFLLKCFYVFNLSYPHEIKPVYGLLEHVMQMNVSIGKSAALSDFLGAIV</sequence>
<keyword evidence="1" id="KW-1185">Reference proteome</keyword>
<proteinExistence type="predicted"/>
<gene>
    <name evidence="2 3 4" type="primary">LOC136078100</name>
</gene>